<proteinExistence type="predicted"/>
<organism evidence="1 2">
    <name type="scientific">Candidatus Desulfosporosinus infrequens</name>
    <dbReference type="NCBI Taxonomy" id="2043169"/>
    <lineage>
        <taxon>Bacteria</taxon>
        <taxon>Bacillati</taxon>
        <taxon>Bacillota</taxon>
        <taxon>Clostridia</taxon>
        <taxon>Eubacteriales</taxon>
        <taxon>Desulfitobacteriaceae</taxon>
        <taxon>Desulfosporosinus</taxon>
    </lineage>
</organism>
<protein>
    <submittedName>
        <fullName evidence="1">Uncharacterized protein</fullName>
    </submittedName>
</protein>
<reference evidence="2" key="1">
    <citation type="submission" date="2018-02" db="EMBL/GenBank/DDBJ databases">
        <authorList>
            <person name="Hausmann B."/>
        </authorList>
    </citation>
    <scope>NUCLEOTIDE SEQUENCE [LARGE SCALE GENOMIC DNA]</scope>
    <source>
        <strain evidence="2">Peat soil MAG SbF1</strain>
    </source>
</reference>
<name>A0A2U3LN73_9FIRM</name>
<sequence length="23" mass="2346">MHTLVEDNLGTGIVASGNFELGA</sequence>
<gene>
    <name evidence="1" type="ORF">SBF1_660014</name>
</gene>
<dbReference type="AlphaFoldDB" id="A0A2U3LN73"/>
<dbReference type="Proteomes" id="UP000238916">
    <property type="component" value="Unassembled WGS sequence"/>
</dbReference>
<accession>A0A2U3LN73</accession>
<evidence type="ECO:0000313" key="1">
    <source>
        <dbReference type="EMBL" id="SPF53373.1"/>
    </source>
</evidence>
<evidence type="ECO:0000313" key="2">
    <source>
        <dbReference type="Proteomes" id="UP000238916"/>
    </source>
</evidence>
<dbReference type="EMBL" id="OMOF01000623">
    <property type="protein sequence ID" value="SPF53373.1"/>
    <property type="molecule type" value="Genomic_DNA"/>
</dbReference>